<dbReference type="PROSITE" id="PS51186">
    <property type="entry name" value="GNAT"/>
    <property type="match status" value="1"/>
</dbReference>
<evidence type="ECO:0000313" key="5">
    <source>
        <dbReference type="Proteomes" id="UP001069802"/>
    </source>
</evidence>
<evidence type="ECO:0000313" key="4">
    <source>
        <dbReference type="EMBL" id="MCZ4281299.1"/>
    </source>
</evidence>
<keyword evidence="2 4" id="KW-0012">Acyltransferase</keyword>
<gene>
    <name evidence="4" type="ORF">O4H49_10955</name>
</gene>
<dbReference type="InterPro" id="IPR050680">
    <property type="entry name" value="YpeA/RimI_acetyltransf"/>
</dbReference>
<dbReference type="SUPFAM" id="SSF55729">
    <property type="entry name" value="Acyl-CoA N-acyltransferases (Nat)"/>
    <property type="match status" value="1"/>
</dbReference>
<dbReference type="EMBL" id="JAPWGY010000003">
    <property type="protein sequence ID" value="MCZ4281299.1"/>
    <property type="molecule type" value="Genomic_DNA"/>
</dbReference>
<keyword evidence="5" id="KW-1185">Reference proteome</keyword>
<evidence type="ECO:0000259" key="3">
    <source>
        <dbReference type="PROSITE" id="PS51186"/>
    </source>
</evidence>
<sequence length="163" mass="18382">MKREPPLSAFDATPGEILWIETAHAEVLALLHQGSFAEGSWSRDSFSRILELPTSKGLIYCVEKVPAGFVLWQRSLDEAEILTFCVDRKWRRKGVSRLLIAAMLEDASQSEVCKFFLEVAADNYPAISLYLSSGFTEIGRRPKYYQREGGKSADALVMQLENF</sequence>
<dbReference type="RefSeq" id="WP_269423464.1">
    <property type="nucleotide sequence ID" value="NZ_JAPWGY010000003.1"/>
</dbReference>
<organism evidence="4 5">
    <name type="scientific">Kiloniella laminariae</name>
    <dbReference type="NCBI Taxonomy" id="454162"/>
    <lineage>
        <taxon>Bacteria</taxon>
        <taxon>Pseudomonadati</taxon>
        <taxon>Pseudomonadota</taxon>
        <taxon>Alphaproteobacteria</taxon>
        <taxon>Rhodospirillales</taxon>
        <taxon>Kiloniellaceae</taxon>
        <taxon>Kiloniella</taxon>
    </lineage>
</organism>
<dbReference type="GO" id="GO:0016746">
    <property type="term" value="F:acyltransferase activity"/>
    <property type="evidence" value="ECO:0007669"/>
    <property type="project" value="UniProtKB-KW"/>
</dbReference>
<accession>A0ABT4LJK9</accession>
<dbReference type="Proteomes" id="UP001069802">
    <property type="component" value="Unassembled WGS sequence"/>
</dbReference>
<evidence type="ECO:0000256" key="1">
    <source>
        <dbReference type="ARBA" id="ARBA00022679"/>
    </source>
</evidence>
<dbReference type="Gene3D" id="3.40.630.30">
    <property type="match status" value="1"/>
</dbReference>
<comment type="caution">
    <text evidence="4">The sequence shown here is derived from an EMBL/GenBank/DDBJ whole genome shotgun (WGS) entry which is preliminary data.</text>
</comment>
<evidence type="ECO:0000256" key="2">
    <source>
        <dbReference type="ARBA" id="ARBA00023315"/>
    </source>
</evidence>
<dbReference type="PANTHER" id="PTHR43420">
    <property type="entry name" value="ACETYLTRANSFERASE"/>
    <property type="match status" value="1"/>
</dbReference>
<dbReference type="Pfam" id="PF00583">
    <property type="entry name" value="Acetyltransf_1"/>
    <property type="match status" value="1"/>
</dbReference>
<dbReference type="InterPro" id="IPR016181">
    <property type="entry name" value="Acyl_CoA_acyltransferase"/>
</dbReference>
<proteinExistence type="predicted"/>
<dbReference type="InterPro" id="IPR000182">
    <property type="entry name" value="GNAT_dom"/>
</dbReference>
<dbReference type="CDD" id="cd04301">
    <property type="entry name" value="NAT_SF"/>
    <property type="match status" value="1"/>
</dbReference>
<protein>
    <submittedName>
        <fullName evidence="4">GNAT family N-acetyltransferase</fullName>
        <ecNumber evidence="4">2.3.1.-</ecNumber>
    </submittedName>
</protein>
<feature type="domain" description="N-acetyltransferase" evidence="3">
    <location>
        <begin position="15"/>
        <end position="163"/>
    </location>
</feature>
<keyword evidence="1 4" id="KW-0808">Transferase</keyword>
<reference evidence="4" key="1">
    <citation type="submission" date="2022-12" db="EMBL/GenBank/DDBJ databases">
        <title>Bacterial isolates from different developmental stages of Nematostella vectensis.</title>
        <authorList>
            <person name="Fraune S."/>
        </authorList>
    </citation>
    <scope>NUCLEOTIDE SEQUENCE</scope>
    <source>
        <strain evidence="4">G21630-S1</strain>
    </source>
</reference>
<dbReference type="EC" id="2.3.1.-" evidence="4"/>
<name>A0ABT4LJK9_9PROT</name>